<dbReference type="InterPro" id="IPR051689">
    <property type="entry name" value="Sterol_desaturase/TMEM195"/>
</dbReference>
<dbReference type="Pfam" id="PF04116">
    <property type="entry name" value="FA_hydroxylase"/>
    <property type="match status" value="1"/>
</dbReference>
<feature type="domain" description="Fatty acid hydroxylase" evidence="8">
    <location>
        <begin position="99"/>
        <end position="236"/>
    </location>
</feature>
<keyword evidence="6 7" id="KW-0472">Membrane</keyword>
<evidence type="ECO:0000256" key="5">
    <source>
        <dbReference type="ARBA" id="ARBA00023098"/>
    </source>
</evidence>
<proteinExistence type="predicted"/>
<feature type="transmembrane region" description="Helical" evidence="7">
    <location>
        <begin position="12"/>
        <end position="30"/>
    </location>
</feature>
<dbReference type="Proteomes" id="UP001161405">
    <property type="component" value="Unassembled WGS sequence"/>
</dbReference>
<reference evidence="9" key="2">
    <citation type="submission" date="2023-01" db="EMBL/GenBank/DDBJ databases">
        <title>Draft genome sequence of Maritalea porphyrae strain NBRC 107169.</title>
        <authorList>
            <person name="Sun Q."/>
            <person name="Mori K."/>
        </authorList>
    </citation>
    <scope>NUCLEOTIDE SEQUENCE</scope>
    <source>
        <strain evidence="9">NBRC 107169</strain>
    </source>
</reference>
<name>A0ABQ5UL08_9HYPH</name>
<keyword evidence="4" id="KW-0560">Oxidoreductase</keyword>
<keyword evidence="2 7" id="KW-0812">Transmembrane</keyword>
<comment type="caution">
    <text evidence="9">The sequence shown here is derived from an EMBL/GenBank/DDBJ whole genome shotgun (WGS) entry which is preliminary data.</text>
</comment>
<dbReference type="EMBL" id="BSNI01000001">
    <property type="protein sequence ID" value="GLQ15978.1"/>
    <property type="molecule type" value="Genomic_DNA"/>
</dbReference>
<dbReference type="PANTHER" id="PTHR21624">
    <property type="entry name" value="STEROL DESATURASE-RELATED PROTEIN"/>
    <property type="match status" value="1"/>
</dbReference>
<keyword evidence="10" id="KW-1185">Reference proteome</keyword>
<comment type="subcellular location">
    <subcellularLocation>
        <location evidence="1">Endomembrane system</location>
        <topology evidence="1">Multi-pass membrane protein</topology>
    </subcellularLocation>
</comment>
<dbReference type="PANTHER" id="PTHR21624:SF1">
    <property type="entry name" value="ALKYLGLYCEROL MONOOXYGENASE"/>
    <property type="match status" value="1"/>
</dbReference>
<feature type="transmembrane region" description="Helical" evidence="7">
    <location>
        <begin position="99"/>
        <end position="116"/>
    </location>
</feature>
<gene>
    <name evidence="9" type="ORF">GCM10007879_02270</name>
</gene>
<evidence type="ECO:0000259" key="8">
    <source>
        <dbReference type="Pfam" id="PF04116"/>
    </source>
</evidence>
<protein>
    <recommendedName>
        <fullName evidence="8">Fatty acid hydroxylase domain-containing protein</fullName>
    </recommendedName>
</protein>
<feature type="transmembrane region" description="Helical" evidence="7">
    <location>
        <begin position="51"/>
        <end position="79"/>
    </location>
</feature>
<evidence type="ECO:0000256" key="6">
    <source>
        <dbReference type="ARBA" id="ARBA00023136"/>
    </source>
</evidence>
<accession>A0ABQ5UL08</accession>
<evidence type="ECO:0000256" key="3">
    <source>
        <dbReference type="ARBA" id="ARBA00022989"/>
    </source>
</evidence>
<evidence type="ECO:0000256" key="7">
    <source>
        <dbReference type="SAM" id="Phobius"/>
    </source>
</evidence>
<dbReference type="InterPro" id="IPR006694">
    <property type="entry name" value="Fatty_acid_hydroxylase"/>
</dbReference>
<organism evidence="9 10">
    <name type="scientific">Maritalea porphyrae</name>
    <dbReference type="NCBI Taxonomy" id="880732"/>
    <lineage>
        <taxon>Bacteria</taxon>
        <taxon>Pseudomonadati</taxon>
        <taxon>Pseudomonadota</taxon>
        <taxon>Alphaproteobacteria</taxon>
        <taxon>Hyphomicrobiales</taxon>
        <taxon>Devosiaceae</taxon>
        <taxon>Maritalea</taxon>
    </lineage>
</organism>
<feature type="transmembrane region" description="Helical" evidence="7">
    <location>
        <begin position="149"/>
        <end position="173"/>
    </location>
</feature>
<evidence type="ECO:0000256" key="1">
    <source>
        <dbReference type="ARBA" id="ARBA00004127"/>
    </source>
</evidence>
<keyword evidence="5" id="KW-0443">Lipid metabolism</keyword>
<evidence type="ECO:0000256" key="2">
    <source>
        <dbReference type="ARBA" id="ARBA00022692"/>
    </source>
</evidence>
<evidence type="ECO:0000313" key="10">
    <source>
        <dbReference type="Proteomes" id="UP001161405"/>
    </source>
</evidence>
<dbReference type="RefSeq" id="WP_284361177.1">
    <property type="nucleotide sequence ID" value="NZ_BSNI01000001.1"/>
</dbReference>
<keyword evidence="3 7" id="KW-1133">Transmembrane helix</keyword>
<sequence length="288" mass="32819">MEELGFSEGAWRFGSFVAIFLAMMVLEAMWPRRARRHSRIRRWATNIGIMASSYLTVSLVTLILANLLVPITALLAAIYAKQWGIGVFNWLDLPNFVEWIIAFLVLDFVIWGQHWATHKIPLLWRLHRVHHSDHDIDASTAIRFHPLEIVFSIFVKAAAVIILGAPAVLVVIFEGVVNGTALFNHANLKLPLWLDKLIRPILVTPDMHRVHHSIEVGETNSNYGFALSVWDRIFGTYIDQPAAGHDNMTIGLKAHQNEGPEHLWWSLRFPFAKTVSQKALNKEEEQNQ</sequence>
<reference evidence="9" key="1">
    <citation type="journal article" date="2014" name="Int. J. Syst. Evol. Microbiol.">
        <title>Complete genome of a new Firmicutes species belonging to the dominant human colonic microbiota ('Ruminococcus bicirculans') reveals two chromosomes and a selective capacity to utilize plant glucans.</title>
        <authorList>
            <consortium name="NISC Comparative Sequencing Program"/>
            <person name="Wegmann U."/>
            <person name="Louis P."/>
            <person name="Goesmann A."/>
            <person name="Henrissat B."/>
            <person name="Duncan S.H."/>
            <person name="Flint H.J."/>
        </authorList>
    </citation>
    <scope>NUCLEOTIDE SEQUENCE</scope>
    <source>
        <strain evidence="9">NBRC 107169</strain>
    </source>
</reference>
<evidence type="ECO:0000256" key="4">
    <source>
        <dbReference type="ARBA" id="ARBA00023002"/>
    </source>
</evidence>
<evidence type="ECO:0000313" key="9">
    <source>
        <dbReference type="EMBL" id="GLQ15978.1"/>
    </source>
</evidence>